<reference evidence="1 2" key="1">
    <citation type="submission" date="2016-08" db="EMBL/GenBank/DDBJ databases">
        <title>A novel genetic cassette of butanologenic Thermoanaerobacterium thermosaccharolyticum that directly convert cellulose to butanol.</title>
        <authorList>
            <person name="Li T."/>
            <person name="He J."/>
        </authorList>
    </citation>
    <scope>NUCLEOTIDE SEQUENCE [LARGE SCALE GENOMIC DNA]</scope>
    <source>
        <strain evidence="1 2">TG57</strain>
    </source>
</reference>
<accession>A0A223HZY3</accession>
<proteinExistence type="predicted"/>
<dbReference type="RefSeq" id="WP_257789814.1">
    <property type="nucleotide sequence ID" value="NZ_CP016893.1"/>
</dbReference>
<organism evidence="1 2">
    <name type="scientific">Thermoanaerobacterium thermosaccharolyticum</name>
    <name type="common">Clostridium thermosaccharolyticum</name>
    <dbReference type="NCBI Taxonomy" id="1517"/>
    <lineage>
        <taxon>Bacteria</taxon>
        <taxon>Bacillati</taxon>
        <taxon>Bacillota</taxon>
        <taxon>Clostridia</taxon>
        <taxon>Thermoanaerobacterales</taxon>
        <taxon>Thermoanaerobacteraceae</taxon>
        <taxon>Thermoanaerobacterium</taxon>
    </lineage>
</organism>
<evidence type="ECO:0000313" key="2">
    <source>
        <dbReference type="Proteomes" id="UP000214975"/>
    </source>
</evidence>
<gene>
    <name evidence="1" type="ORF">Thert_02092</name>
</gene>
<dbReference type="AlphaFoldDB" id="A0A223HZY3"/>
<name>A0A223HZY3_THETR</name>
<evidence type="ECO:0000313" key="1">
    <source>
        <dbReference type="EMBL" id="AST58033.1"/>
    </source>
</evidence>
<dbReference type="Proteomes" id="UP000214975">
    <property type="component" value="Chromosome"/>
</dbReference>
<protein>
    <submittedName>
        <fullName evidence="1">Uncharacterized protein</fullName>
    </submittedName>
</protein>
<dbReference type="EMBL" id="CP016893">
    <property type="protein sequence ID" value="AST58033.1"/>
    <property type="molecule type" value="Genomic_DNA"/>
</dbReference>
<sequence length="44" mass="5274">MNKVLIKCDTLIDKYELSREDIIKQLETVEIKKDQDFIIAYDKN</sequence>